<dbReference type="PANTHER" id="PTHR46558:SF11">
    <property type="entry name" value="HTH-TYPE TRANSCRIPTIONAL REGULATOR XRE"/>
    <property type="match status" value="1"/>
</dbReference>
<dbReference type="SMART" id="SM00530">
    <property type="entry name" value="HTH_XRE"/>
    <property type="match status" value="1"/>
</dbReference>
<dbReference type="Pfam" id="PF01381">
    <property type="entry name" value="HTH_3"/>
    <property type="match status" value="1"/>
</dbReference>
<organism evidence="3 4">
    <name type="scientific">Rummeliibacillus stabekisii</name>
    <dbReference type="NCBI Taxonomy" id="241244"/>
    <lineage>
        <taxon>Bacteria</taxon>
        <taxon>Bacillati</taxon>
        <taxon>Bacillota</taxon>
        <taxon>Bacilli</taxon>
        <taxon>Bacillales</taxon>
        <taxon>Caryophanaceae</taxon>
        <taxon>Rummeliibacillus</taxon>
    </lineage>
</organism>
<dbReference type="CDD" id="cd00093">
    <property type="entry name" value="HTH_XRE"/>
    <property type="match status" value="1"/>
</dbReference>
<evidence type="ECO:0000313" key="4">
    <source>
        <dbReference type="Proteomes" id="UP000076021"/>
    </source>
</evidence>
<gene>
    <name evidence="3" type="ORF">ATY39_07040</name>
</gene>
<dbReference type="PROSITE" id="PS50943">
    <property type="entry name" value="HTH_CROC1"/>
    <property type="match status" value="1"/>
</dbReference>
<feature type="domain" description="HTH cro/C1-type" evidence="2">
    <location>
        <begin position="14"/>
        <end position="68"/>
    </location>
</feature>
<proteinExistence type="predicted"/>
<evidence type="ECO:0000259" key="2">
    <source>
        <dbReference type="PROSITE" id="PS50943"/>
    </source>
</evidence>
<dbReference type="Gene3D" id="1.10.260.40">
    <property type="entry name" value="lambda repressor-like DNA-binding domains"/>
    <property type="match status" value="1"/>
</dbReference>
<dbReference type="PANTHER" id="PTHR46558">
    <property type="entry name" value="TRACRIPTIONAL REGULATORY PROTEIN-RELATED-RELATED"/>
    <property type="match status" value="1"/>
</dbReference>
<name>A0A143HDB4_9BACL</name>
<reference evidence="4" key="2">
    <citation type="submission" date="2016-03" db="EMBL/GenBank/DDBJ databases">
        <authorList>
            <person name="Ploux O."/>
        </authorList>
    </citation>
    <scope>NUCLEOTIDE SEQUENCE [LARGE SCALE GENOMIC DNA]</scope>
    <source>
        <strain evidence="4">PP9</strain>
    </source>
</reference>
<protein>
    <recommendedName>
        <fullName evidence="2">HTH cro/C1-type domain-containing protein</fullName>
    </recommendedName>
</protein>
<dbReference type="GO" id="GO:0003677">
    <property type="term" value="F:DNA binding"/>
    <property type="evidence" value="ECO:0007669"/>
    <property type="project" value="UniProtKB-KW"/>
</dbReference>
<dbReference type="InterPro" id="IPR001387">
    <property type="entry name" value="Cro/C1-type_HTH"/>
</dbReference>
<dbReference type="Proteomes" id="UP000076021">
    <property type="component" value="Chromosome"/>
</dbReference>
<reference evidence="3 4" key="1">
    <citation type="journal article" date="2016" name="Genome Announc.">
        <title>Whole-Genome Sequence of Rummeliibacillus stabekisii Strain PP9 Isolated from Antarctic Soil.</title>
        <authorList>
            <person name="da Mota F.F."/>
            <person name="Vollu R.E."/>
            <person name="Jurelevicius D."/>
            <person name="Seldin L."/>
        </authorList>
    </citation>
    <scope>NUCLEOTIDE SEQUENCE [LARGE SCALE GENOMIC DNA]</scope>
    <source>
        <strain evidence="3 4">PP9</strain>
    </source>
</reference>
<dbReference type="AlphaFoldDB" id="A0A143HDB4"/>
<dbReference type="RefSeq" id="WP_066787780.1">
    <property type="nucleotide sequence ID" value="NZ_CP014806.1"/>
</dbReference>
<dbReference type="STRING" id="241244.ATY39_07040"/>
<dbReference type="SUPFAM" id="SSF47413">
    <property type="entry name" value="lambda repressor-like DNA-binding domains"/>
    <property type="match status" value="1"/>
</dbReference>
<keyword evidence="1" id="KW-0238">DNA-binding</keyword>
<keyword evidence="4" id="KW-1185">Reference proteome</keyword>
<dbReference type="EMBL" id="CP014806">
    <property type="protein sequence ID" value="AMW99241.1"/>
    <property type="molecule type" value="Genomic_DNA"/>
</dbReference>
<accession>A0A143HDB4</accession>
<sequence length="135" mass="15795">MNEIELKKYVGNRIKEERKKRRMSQKELGEKIGVKHNTISSYENATNAPEQESLFKIAKALNISVDDLFPPFEKEEQGKQEFGKALQLAENLNIKDINLLKEMIEKALSLEADDREKFFDNIRFAVEFFKNNEKI</sequence>
<dbReference type="InterPro" id="IPR010982">
    <property type="entry name" value="Lambda_DNA-bd_dom_sf"/>
</dbReference>
<dbReference type="KEGG" id="rst:ATY39_07040"/>
<evidence type="ECO:0000256" key="1">
    <source>
        <dbReference type="ARBA" id="ARBA00023125"/>
    </source>
</evidence>
<evidence type="ECO:0000313" key="3">
    <source>
        <dbReference type="EMBL" id="AMW99241.1"/>
    </source>
</evidence>